<evidence type="ECO:0000313" key="4">
    <source>
        <dbReference type="Proteomes" id="UP000069940"/>
    </source>
</evidence>
<feature type="coiled-coil region" evidence="1">
    <location>
        <begin position="20"/>
        <end position="59"/>
    </location>
</feature>
<organism evidence="3 4">
    <name type="scientific">Aedes albopictus</name>
    <name type="common">Asian tiger mosquito</name>
    <name type="synonym">Stegomyia albopicta</name>
    <dbReference type="NCBI Taxonomy" id="7160"/>
    <lineage>
        <taxon>Eukaryota</taxon>
        <taxon>Metazoa</taxon>
        <taxon>Ecdysozoa</taxon>
        <taxon>Arthropoda</taxon>
        <taxon>Hexapoda</taxon>
        <taxon>Insecta</taxon>
        <taxon>Pterygota</taxon>
        <taxon>Neoptera</taxon>
        <taxon>Endopterygota</taxon>
        <taxon>Diptera</taxon>
        <taxon>Nematocera</taxon>
        <taxon>Culicoidea</taxon>
        <taxon>Culicidae</taxon>
        <taxon>Culicinae</taxon>
        <taxon>Aedini</taxon>
        <taxon>Aedes</taxon>
        <taxon>Stegomyia</taxon>
    </lineage>
</organism>
<feature type="region of interest" description="Disordered" evidence="2">
    <location>
        <begin position="114"/>
        <end position="133"/>
    </location>
</feature>
<reference evidence="4" key="1">
    <citation type="journal article" date="2015" name="Proc. Natl. Acad. Sci. U.S.A.">
        <title>Genome sequence of the Asian Tiger mosquito, Aedes albopictus, reveals insights into its biology, genetics, and evolution.</title>
        <authorList>
            <person name="Chen X.G."/>
            <person name="Jiang X."/>
            <person name="Gu J."/>
            <person name="Xu M."/>
            <person name="Wu Y."/>
            <person name="Deng Y."/>
            <person name="Zhang C."/>
            <person name="Bonizzoni M."/>
            <person name="Dermauw W."/>
            <person name="Vontas J."/>
            <person name="Armbruster P."/>
            <person name="Huang X."/>
            <person name="Yang Y."/>
            <person name="Zhang H."/>
            <person name="He W."/>
            <person name="Peng H."/>
            <person name="Liu Y."/>
            <person name="Wu K."/>
            <person name="Chen J."/>
            <person name="Lirakis M."/>
            <person name="Topalis P."/>
            <person name="Van Leeuwen T."/>
            <person name="Hall A.B."/>
            <person name="Jiang X."/>
            <person name="Thorpe C."/>
            <person name="Mueller R.L."/>
            <person name="Sun C."/>
            <person name="Waterhouse R.M."/>
            <person name="Yan G."/>
            <person name="Tu Z.J."/>
            <person name="Fang X."/>
            <person name="James A.A."/>
        </authorList>
    </citation>
    <scope>NUCLEOTIDE SEQUENCE [LARGE SCALE GENOMIC DNA]</scope>
    <source>
        <strain evidence="4">Foshan</strain>
    </source>
</reference>
<protein>
    <submittedName>
        <fullName evidence="3">Uncharacterized protein</fullName>
    </submittedName>
</protein>
<feature type="compositionally biased region" description="Polar residues" evidence="2">
    <location>
        <begin position="114"/>
        <end position="131"/>
    </location>
</feature>
<dbReference type="RefSeq" id="XP_062711037.1">
    <property type="nucleotide sequence ID" value="XM_062855053.1"/>
</dbReference>
<dbReference type="GeneID" id="115263351"/>
<dbReference type="Proteomes" id="UP000069940">
    <property type="component" value="Unassembled WGS sequence"/>
</dbReference>
<proteinExistence type="predicted"/>
<evidence type="ECO:0000313" key="3">
    <source>
        <dbReference type="EnsemblMetazoa" id="AALFPA23_006803.P8949"/>
    </source>
</evidence>
<keyword evidence="1" id="KW-0175">Coiled coil</keyword>
<reference evidence="3" key="2">
    <citation type="submission" date="2025-05" db="UniProtKB">
        <authorList>
            <consortium name="EnsemblMetazoa"/>
        </authorList>
    </citation>
    <scope>IDENTIFICATION</scope>
    <source>
        <strain evidence="3">Foshan</strain>
    </source>
</reference>
<dbReference type="EnsemblMetazoa" id="AALFPA23_006803.R8949">
    <property type="protein sequence ID" value="AALFPA23_006803.P8949"/>
    <property type="gene ID" value="AALFPA23_006803"/>
</dbReference>
<sequence>MTMSPVSATGGKPARILLRLQQLQEKERAIQQREIDLERRMLALEQKALQEKYRLLEQQLVKRKYKDRPKVSLCTTTTSTPADDFAPEITGSRAGNIPSTAERCTDQIGISGGELNTHSTNQASEKQSTVSEPAEQLEMMDYSTTANRGTQQRNTRASSETALSVGEVVLEKVSLEPDQLFSSQGHLAPICESRIPNDGKNTVAYSDGMQQNTFAALITPTVMEHTTSLVINQPVEHDDLFYGANTWTGNHAEWGTFVDVFAPVAAEKGYSNCVNFAKLQQYLSGQWNQEADGSSKLWNSLEHRISTAWISGCDFLDVICHDPWKFVAVVMYPNEHSRLIQMRVKPQPDSTKSLLATTTRQKSAFVYLVFRIYRWILESHTVTLTDMHLCFDLITIQAMLKWASSKQHSVRKKSSCSMEIQVTKIVYNIKRLSDYECTRAGMNNCHITGAYQNQVSYQDKVLVGCPGIENNLFWYFLGIDTIPQQVIDLVLRTA</sequence>
<evidence type="ECO:0000256" key="2">
    <source>
        <dbReference type="SAM" id="MobiDB-lite"/>
    </source>
</evidence>
<evidence type="ECO:0000256" key="1">
    <source>
        <dbReference type="SAM" id="Coils"/>
    </source>
</evidence>
<name>A0ABM1Y8P0_AEDAL</name>
<keyword evidence="4" id="KW-1185">Reference proteome</keyword>
<accession>A0ABM1Y8P0</accession>